<dbReference type="OrthoDB" id="3172906at2759"/>
<keyword evidence="3" id="KW-1185">Reference proteome</keyword>
<evidence type="ECO:0000256" key="1">
    <source>
        <dbReference type="SAM" id="MobiDB-lite"/>
    </source>
</evidence>
<evidence type="ECO:0000313" key="2">
    <source>
        <dbReference type="EMBL" id="KAF8899486.1"/>
    </source>
</evidence>
<dbReference type="Proteomes" id="UP000724874">
    <property type="component" value="Unassembled WGS sequence"/>
</dbReference>
<gene>
    <name evidence="2" type="ORF">CPB84DRAFT_1962749</name>
</gene>
<name>A0A9P5NJQ0_GYMJU</name>
<feature type="region of interest" description="Disordered" evidence="1">
    <location>
        <begin position="1"/>
        <end position="39"/>
    </location>
</feature>
<evidence type="ECO:0000313" key="3">
    <source>
        <dbReference type="Proteomes" id="UP000724874"/>
    </source>
</evidence>
<dbReference type="AlphaFoldDB" id="A0A9P5NJQ0"/>
<organism evidence="2 3">
    <name type="scientific">Gymnopilus junonius</name>
    <name type="common">Spectacular rustgill mushroom</name>
    <name type="synonym">Gymnopilus spectabilis subsp. junonius</name>
    <dbReference type="NCBI Taxonomy" id="109634"/>
    <lineage>
        <taxon>Eukaryota</taxon>
        <taxon>Fungi</taxon>
        <taxon>Dikarya</taxon>
        <taxon>Basidiomycota</taxon>
        <taxon>Agaricomycotina</taxon>
        <taxon>Agaricomycetes</taxon>
        <taxon>Agaricomycetidae</taxon>
        <taxon>Agaricales</taxon>
        <taxon>Agaricineae</taxon>
        <taxon>Hymenogastraceae</taxon>
        <taxon>Gymnopilus</taxon>
    </lineage>
</organism>
<reference evidence="2" key="1">
    <citation type="submission" date="2020-11" db="EMBL/GenBank/DDBJ databases">
        <authorList>
            <consortium name="DOE Joint Genome Institute"/>
            <person name="Ahrendt S."/>
            <person name="Riley R."/>
            <person name="Andreopoulos W."/>
            <person name="LaButti K."/>
            <person name="Pangilinan J."/>
            <person name="Ruiz-duenas F.J."/>
            <person name="Barrasa J.M."/>
            <person name="Sanchez-Garcia M."/>
            <person name="Camarero S."/>
            <person name="Miyauchi S."/>
            <person name="Serrano A."/>
            <person name="Linde D."/>
            <person name="Babiker R."/>
            <person name="Drula E."/>
            <person name="Ayuso-Fernandez I."/>
            <person name="Pacheco R."/>
            <person name="Padilla G."/>
            <person name="Ferreira P."/>
            <person name="Barriuso J."/>
            <person name="Kellner H."/>
            <person name="Castanera R."/>
            <person name="Alfaro M."/>
            <person name="Ramirez L."/>
            <person name="Pisabarro A.G."/>
            <person name="Kuo A."/>
            <person name="Tritt A."/>
            <person name="Lipzen A."/>
            <person name="He G."/>
            <person name="Yan M."/>
            <person name="Ng V."/>
            <person name="Cullen D."/>
            <person name="Martin F."/>
            <person name="Rosso M.-N."/>
            <person name="Henrissat B."/>
            <person name="Hibbett D."/>
            <person name="Martinez A.T."/>
            <person name="Grigoriev I.V."/>
        </authorList>
    </citation>
    <scope>NUCLEOTIDE SEQUENCE</scope>
    <source>
        <strain evidence="2">AH 44721</strain>
    </source>
</reference>
<protein>
    <submittedName>
        <fullName evidence="2">Uncharacterized protein</fullName>
    </submittedName>
</protein>
<dbReference type="EMBL" id="JADNYJ010000053">
    <property type="protein sequence ID" value="KAF8899486.1"/>
    <property type="molecule type" value="Genomic_DNA"/>
</dbReference>
<feature type="compositionally biased region" description="Basic and acidic residues" evidence="1">
    <location>
        <begin position="8"/>
        <end position="29"/>
    </location>
</feature>
<sequence length="207" mass="23328">MPSHMSVGRKEPTAMSKYDKGPDDSDKPPDLPPLRTISLPPLSNKPIAINPLLHHSPRGPHILYNVLSLPFSAILAAGVKQDNHLYNWLTHPAMYPIDVGSITLRLRGLDRPIVVFPSILPDIQVVTIYDVLLAVHSIFRGAERNQHEESHWEQGGNSAHILFNRKDTTVYRLGAKERPIPEGIEWRGLCASLAEPDVWDLYLYPWN</sequence>
<comment type="caution">
    <text evidence="2">The sequence shown here is derived from an EMBL/GenBank/DDBJ whole genome shotgun (WGS) entry which is preliminary data.</text>
</comment>
<proteinExistence type="predicted"/>
<accession>A0A9P5NJQ0</accession>